<reference evidence="3" key="1">
    <citation type="submission" date="2023-01" db="EMBL/GenBank/DDBJ databases">
        <title>Genome assembly of the deep-sea coral Lophelia pertusa.</title>
        <authorList>
            <person name="Herrera S."/>
            <person name="Cordes E."/>
        </authorList>
    </citation>
    <scope>NUCLEOTIDE SEQUENCE</scope>
    <source>
        <strain evidence="3">USNM1676648</strain>
        <tissue evidence="3">Polyp</tissue>
    </source>
</reference>
<dbReference type="AlphaFoldDB" id="A0A9W9Z0W9"/>
<proteinExistence type="predicted"/>
<sequence>MPVTNSCFLMQSTGAVPKPADLKRLLENKDGVVMAKSPTEVKVKVVGTIEDRSHLIDEMADLCAKLPIYLVTAGELDTTNAVQPTNKGPPKRIKRGWVQKWVCNWGCRRVCRRICGGWVCATVCVPRCSWACQWIWVLVG</sequence>
<dbReference type="InterPro" id="IPR007084">
    <property type="entry name" value="BRICHOS_dom"/>
</dbReference>
<accession>A0A9W9Z0W9</accession>
<keyword evidence="4" id="KW-1185">Reference proteome</keyword>
<dbReference type="Pfam" id="PF04089">
    <property type="entry name" value="BRICHOS"/>
    <property type="match status" value="1"/>
</dbReference>
<comment type="caution">
    <text evidence="3">The sequence shown here is derived from an EMBL/GenBank/DDBJ whole genome shotgun (WGS) entry which is preliminary data.</text>
</comment>
<feature type="domain" description="BRICHOS" evidence="2">
    <location>
        <begin position="5"/>
        <end position="69"/>
    </location>
</feature>
<name>A0A9W9Z0W9_9CNID</name>
<gene>
    <name evidence="3" type="ORF">OS493_027313</name>
</gene>
<organism evidence="3 4">
    <name type="scientific">Desmophyllum pertusum</name>
    <dbReference type="NCBI Taxonomy" id="174260"/>
    <lineage>
        <taxon>Eukaryota</taxon>
        <taxon>Metazoa</taxon>
        <taxon>Cnidaria</taxon>
        <taxon>Anthozoa</taxon>
        <taxon>Hexacorallia</taxon>
        <taxon>Scleractinia</taxon>
        <taxon>Caryophylliina</taxon>
        <taxon>Caryophylliidae</taxon>
        <taxon>Desmophyllum</taxon>
    </lineage>
</organism>
<evidence type="ECO:0000256" key="1">
    <source>
        <dbReference type="ARBA" id="ARBA00023157"/>
    </source>
</evidence>
<dbReference type="EMBL" id="MU826850">
    <property type="protein sequence ID" value="KAJ7371199.1"/>
    <property type="molecule type" value="Genomic_DNA"/>
</dbReference>
<evidence type="ECO:0000259" key="2">
    <source>
        <dbReference type="Pfam" id="PF04089"/>
    </source>
</evidence>
<evidence type="ECO:0000313" key="3">
    <source>
        <dbReference type="EMBL" id="KAJ7371199.1"/>
    </source>
</evidence>
<keyword evidence="1" id="KW-1015">Disulfide bond</keyword>
<evidence type="ECO:0000313" key="4">
    <source>
        <dbReference type="Proteomes" id="UP001163046"/>
    </source>
</evidence>
<protein>
    <recommendedName>
        <fullName evidence="2">BRICHOS domain-containing protein</fullName>
    </recommendedName>
</protein>
<dbReference type="Proteomes" id="UP001163046">
    <property type="component" value="Unassembled WGS sequence"/>
</dbReference>
<dbReference type="OrthoDB" id="10495185at2759"/>